<comment type="caution">
    <text evidence="2">The sequence shown here is derived from an EMBL/GenBank/DDBJ whole genome shotgun (WGS) entry which is preliminary data.</text>
</comment>
<dbReference type="Proteomes" id="UP000256379">
    <property type="component" value="Unassembled WGS sequence"/>
</dbReference>
<accession>A0A3D8IPI5</accession>
<keyword evidence="3" id="KW-1185">Reference proteome</keyword>
<dbReference type="SUPFAM" id="SSF48452">
    <property type="entry name" value="TPR-like"/>
    <property type="match status" value="2"/>
</dbReference>
<dbReference type="InterPro" id="IPR011990">
    <property type="entry name" value="TPR-like_helical_dom_sf"/>
</dbReference>
<dbReference type="Gene3D" id="1.25.40.10">
    <property type="entry name" value="Tetratricopeptide repeat domain"/>
    <property type="match status" value="1"/>
</dbReference>
<keyword evidence="1" id="KW-0732">Signal</keyword>
<organism evidence="2 3">
    <name type="scientific">Helicobacter didelphidarum</name>
    <dbReference type="NCBI Taxonomy" id="2040648"/>
    <lineage>
        <taxon>Bacteria</taxon>
        <taxon>Pseudomonadati</taxon>
        <taxon>Campylobacterota</taxon>
        <taxon>Epsilonproteobacteria</taxon>
        <taxon>Campylobacterales</taxon>
        <taxon>Helicobacteraceae</taxon>
        <taxon>Helicobacter</taxon>
    </lineage>
</organism>
<dbReference type="AlphaFoldDB" id="A0A3D8IPI5"/>
<sequence length="454" mass="52591">MHKKFLRTLFVSVTLNIMNLVCAESLNDDLRVDDINANIQNNKVSNEDMKMIEAASFMTQGDFAKASETYQYLYNTTKDPYFLKQIALAQSQGGNFDTAVQYAMQYQELSKDNEDSETNLIIAENHVRNREYNLAIILLEKNLSINPTLQTHYILSNLYMREKMPEKALEHFIVVYNDEMSVGTKFRLEAFNQIVTIYLEQNQIDKALEYLNSFIASNEYEINIQNFVILYAKMNKLEILKDNLQKRFLESQNIENARMLVGILVELKQYGEAIGILLDNQSLLGTDGQEILMYVYAEISEFKNANNIAKYLYKETNQIQYLGLSAVYEFELLPVKDNATLQPTITTLKFVIDERNKQLKTQNKKLGQDEAFYYNFLGYLLIDYDIDINAGLEYVSTALAITPNSVEYLDSLAWGFYKSKNCKKAQETIRLIPVEKIQNLQEVQEHYNLIQQCS</sequence>
<name>A0A3D8IPI5_9HELI</name>
<feature type="signal peptide" evidence="1">
    <location>
        <begin position="1"/>
        <end position="23"/>
    </location>
</feature>
<feature type="chain" id="PRO_5017789074" evidence="1">
    <location>
        <begin position="24"/>
        <end position="454"/>
    </location>
</feature>
<dbReference type="OrthoDB" id="9766710at2"/>
<dbReference type="RefSeq" id="WP_115542318.1">
    <property type="nucleotide sequence ID" value="NZ_NXLQ01000002.1"/>
</dbReference>
<gene>
    <name evidence="2" type="ORF">CQA53_01805</name>
</gene>
<proteinExistence type="predicted"/>
<dbReference type="EMBL" id="NXLQ01000002">
    <property type="protein sequence ID" value="RDU67023.1"/>
    <property type="molecule type" value="Genomic_DNA"/>
</dbReference>
<reference evidence="2 3" key="1">
    <citation type="submission" date="2018-04" db="EMBL/GenBank/DDBJ databases">
        <title>Novel Campyloabacter and Helicobacter Species and Strains.</title>
        <authorList>
            <person name="Mannion A.J."/>
            <person name="Shen Z."/>
            <person name="Fox J.G."/>
        </authorList>
    </citation>
    <scope>NUCLEOTIDE SEQUENCE [LARGE SCALE GENOMIC DNA]</scope>
    <source>
        <strain evidence="2 3">MIT 17-337</strain>
    </source>
</reference>
<evidence type="ECO:0000313" key="2">
    <source>
        <dbReference type="EMBL" id="RDU67023.1"/>
    </source>
</evidence>
<evidence type="ECO:0000256" key="1">
    <source>
        <dbReference type="SAM" id="SignalP"/>
    </source>
</evidence>
<evidence type="ECO:0000313" key="3">
    <source>
        <dbReference type="Proteomes" id="UP000256379"/>
    </source>
</evidence>
<protein>
    <submittedName>
        <fullName evidence="2">ATP-dependent nuclease</fullName>
    </submittedName>
</protein>